<sequence length="520" mass="57533">MGIFKKNTEGVEAQQPQPEIAREKDLEKNFEDVQLEARQASVDNGGSEPFIDPIIEKRVIRKLDWHLVPLLMALYLLAFLDRSNIGNAKIAGMAKALDMVDNPDRYTWLLTIFYIAYILFQFQVLGWKRFPPHIWASWAIFGWGVISTCQAAVTTWEGEMVLRFLLGVFEAAYGPGVPYLLSFFYLRHEVGFRSGIFLAAAPLATCFAGALAYGITSGHASIANWKLLFLVEGLPTLAMVPVAYFFLPDSPQQARFLNEEEKRVAVARGVRQTGTTERIGSIKLKDVGLTFIDPKAICTALMYFSCNVSFSSLPVFLPTILEEMGFESITAQGLSAPPYFLSFLITIGSAYIADKTQQRGLTIITLSIIGGVGYIMLAVTTSTASRYAGVFLAASGVFPCIANILPWVTNNQGNDDRRGAAFVLLNLIGQCGPLLGTRVYNTPPFYVKGQSICAAFMFFNGLLALFLRTLLAYENRKLDKQYGTIEEQKNRIASTEGTKEAGIEANTGVENFGPMYRYVL</sequence>
<feature type="transmembrane region" description="Helical" evidence="6">
    <location>
        <begin position="106"/>
        <end position="127"/>
    </location>
</feature>
<dbReference type="SUPFAM" id="SSF103473">
    <property type="entry name" value="MFS general substrate transporter"/>
    <property type="match status" value="1"/>
</dbReference>
<dbReference type="InterPro" id="IPR036259">
    <property type="entry name" value="MFS_trans_sf"/>
</dbReference>
<dbReference type="FunFam" id="1.20.1250.20:FF:000013">
    <property type="entry name" value="MFS general substrate transporter"/>
    <property type="match status" value="1"/>
</dbReference>
<feature type="transmembrane region" description="Helical" evidence="6">
    <location>
        <begin position="452"/>
        <end position="471"/>
    </location>
</feature>
<dbReference type="InParanoid" id="A0A074YP82"/>
<feature type="transmembrane region" description="Helical" evidence="6">
    <location>
        <begin position="196"/>
        <end position="215"/>
    </location>
</feature>
<feature type="transmembrane region" description="Helical" evidence="6">
    <location>
        <begin position="63"/>
        <end position="80"/>
    </location>
</feature>
<keyword evidence="5 6" id="KW-0472">Membrane</keyword>
<dbReference type="EMBL" id="KL584750">
    <property type="protein sequence ID" value="KEQ99598.1"/>
    <property type="molecule type" value="Genomic_DNA"/>
</dbReference>
<proteinExistence type="predicted"/>
<dbReference type="GO" id="GO:0016020">
    <property type="term" value="C:membrane"/>
    <property type="evidence" value="ECO:0007669"/>
    <property type="project" value="UniProtKB-SubCell"/>
</dbReference>
<evidence type="ECO:0000256" key="3">
    <source>
        <dbReference type="ARBA" id="ARBA00022692"/>
    </source>
</evidence>
<feature type="transmembrane region" description="Helical" evidence="6">
    <location>
        <begin position="300"/>
        <end position="321"/>
    </location>
</feature>
<dbReference type="Gene3D" id="1.20.1250.20">
    <property type="entry name" value="MFS general substrate transporter like domains"/>
    <property type="match status" value="2"/>
</dbReference>
<evidence type="ECO:0000256" key="1">
    <source>
        <dbReference type="ARBA" id="ARBA00004141"/>
    </source>
</evidence>
<dbReference type="AlphaFoldDB" id="A0A074YP82"/>
<dbReference type="RefSeq" id="XP_013348271.1">
    <property type="nucleotide sequence ID" value="XM_013492817.1"/>
</dbReference>
<feature type="transmembrane region" description="Helical" evidence="6">
    <location>
        <begin position="134"/>
        <end position="156"/>
    </location>
</feature>
<evidence type="ECO:0000256" key="2">
    <source>
        <dbReference type="ARBA" id="ARBA00022448"/>
    </source>
</evidence>
<accession>A0A074YP82</accession>
<reference evidence="7 8" key="1">
    <citation type="journal article" date="2014" name="BMC Genomics">
        <title>Genome sequencing of four Aureobasidium pullulans varieties: biotechnological potential, stress tolerance, and description of new species.</title>
        <authorList>
            <person name="Gostin Ar C."/>
            <person name="Ohm R.A."/>
            <person name="Kogej T."/>
            <person name="Sonjak S."/>
            <person name="Turk M."/>
            <person name="Zajc J."/>
            <person name="Zalar P."/>
            <person name="Grube M."/>
            <person name="Sun H."/>
            <person name="Han J."/>
            <person name="Sharma A."/>
            <person name="Chiniquy J."/>
            <person name="Ngan C.Y."/>
            <person name="Lipzen A."/>
            <person name="Barry K."/>
            <person name="Grigoriev I.V."/>
            <person name="Gunde-Cimerman N."/>
        </authorList>
    </citation>
    <scope>NUCLEOTIDE SEQUENCE [LARGE SCALE GENOMIC DNA]</scope>
    <source>
        <strain evidence="7 8">EXF-2481</strain>
    </source>
</reference>
<keyword evidence="8" id="KW-1185">Reference proteome</keyword>
<evidence type="ECO:0000256" key="5">
    <source>
        <dbReference type="ARBA" id="ARBA00023136"/>
    </source>
</evidence>
<comment type="subcellular location">
    <subcellularLocation>
        <location evidence="1">Membrane</location>
        <topology evidence="1">Multi-pass membrane protein</topology>
    </subcellularLocation>
</comment>
<dbReference type="GeneID" id="25369513"/>
<feature type="transmembrane region" description="Helical" evidence="6">
    <location>
        <begin position="227"/>
        <end position="247"/>
    </location>
</feature>
<keyword evidence="4 6" id="KW-1133">Transmembrane helix</keyword>
<feature type="transmembrane region" description="Helical" evidence="6">
    <location>
        <begin position="336"/>
        <end position="353"/>
    </location>
</feature>
<gene>
    <name evidence="7" type="ORF">AUEXF2481DRAFT_61696</name>
</gene>
<name>A0A074YP82_AURSE</name>
<dbReference type="OMA" id="QPLFWTF"/>
<dbReference type="Proteomes" id="UP000030641">
    <property type="component" value="Unassembled WGS sequence"/>
</dbReference>
<keyword evidence="2" id="KW-0813">Transport</keyword>
<feature type="transmembrane region" description="Helical" evidence="6">
    <location>
        <begin position="387"/>
        <end position="408"/>
    </location>
</feature>
<evidence type="ECO:0000256" key="4">
    <source>
        <dbReference type="ARBA" id="ARBA00022989"/>
    </source>
</evidence>
<dbReference type="Pfam" id="PF07690">
    <property type="entry name" value="MFS_1"/>
    <property type="match status" value="1"/>
</dbReference>
<evidence type="ECO:0000313" key="7">
    <source>
        <dbReference type="EMBL" id="KEQ99598.1"/>
    </source>
</evidence>
<dbReference type="PANTHER" id="PTHR43791:SF36">
    <property type="entry name" value="TRANSPORTER, PUTATIVE (AFU_ORTHOLOGUE AFUA_6G08340)-RELATED"/>
    <property type="match status" value="1"/>
</dbReference>
<evidence type="ECO:0000313" key="8">
    <source>
        <dbReference type="Proteomes" id="UP000030641"/>
    </source>
</evidence>
<evidence type="ECO:0008006" key="9">
    <source>
        <dbReference type="Google" id="ProtNLM"/>
    </source>
</evidence>
<dbReference type="InterPro" id="IPR011701">
    <property type="entry name" value="MFS"/>
</dbReference>
<feature type="transmembrane region" description="Helical" evidence="6">
    <location>
        <begin position="162"/>
        <end position="184"/>
    </location>
</feature>
<dbReference type="FunFam" id="1.20.1250.20:FF:000018">
    <property type="entry name" value="MFS transporter permease"/>
    <property type="match status" value="1"/>
</dbReference>
<feature type="transmembrane region" description="Helical" evidence="6">
    <location>
        <begin position="360"/>
        <end position="381"/>
    </location>
</feature>
<dbReference type="OrthoDB" id="2985014at2759"/>
<dbReference type="HOGENOM" id="CLU_001265_0_1_1"/>
<keyword evidence="3 6" id="KW-0812">Transmembrane</keyword>
<evidence type="ECO:0000256" key="6">
    <source>
        <dbReference type="SAM" id="Phobius"/>
    </source>
</evidence>
<feature type="transmembrane region" description="Helical" evidence="6">
    <location>
        <begin position="420"/>
        <end position="440"/>
    </location>
</feature>
<dbReference type="PANTHER" id="PTHR43791">
    <property type="entry name" value="PERMEASE-RELATED"/>
    <property type="match status" value="1"/>
</dbReference>
<dbReference type="GO" id="GO:0022857">
    <property type="term" value="F:transmembrane transporter activity"/>
    <property type="evidence" value="ECO:0007669"/>
    <property type="project" value="InterPro"/>
</dbReference>
<protein>
    <recommendedName>
        <fullName evidence="9">Major facilitator superfamily (MFS) profile domain-containing protein</fullName>
    </recommendedName>
</protein>
<organism evidence="7 8">
    <name type="scientific">Aureobasidium subglaciale (strain EXF-2481)</name>
    <name type="common">Aureobasidium pullulans var. subglaciale</name>
    <dbReference type="NCBI Taxonomy" id="1043005"/>
    <lineage>
        <taxon>Eukaryota</taxon>
        <taxon>Fungi</taxon>
        <taxon>Dikarya</taxon>
        <taxon>Ascomycota</taxon>
        <taxon>Pezizomycotina</taxon>
        <taxon>Dothideomycetes</taxon>
        <taxon>Dothideomycetidae</taxon>
        <taxon>Dothideales</taxon>
        <taxon>Saccotheciaceae</taxon>
        <taxon>Aureobasidium</taxon>
    </lineage>
</organism>